<evidence type="ECO:0000259" key="1">
    <source>
        <dbReference type="Pfam" id="PF00535"/>
    </source>
</evidence>
<dbReference type="PANTHER" id="PTHR43685">
    <property type="entry name" value="GLYCOSYLTRANSFERASE"/>
    <property type="match status" value="1"/>
</dbReference>
<evidence type="ECO:0000313" key="2">
    <source>
        <dbReference type="EMBL" id="MFD2518538.1"/>
    </source>
</evidence>
<dbReference type="Proteomes" id="UP001597468">
    <property type="component" value="Unassembled WGS sequence"/>
</dbReference>
<protein>
    <submittedName>
        <fullName evidence="2">Glycosyltransferase family 2 protein</fullName>
        <ecNumber evidence="2">2.4.-.-</ecNumber>
    </submittedName>
</protein>
<keyword evidence="3" id="KW-1185">Reference proteome</keyword>
<dbReference type="EMBL" id="JBHULT010000010">
    <property type="protein sequence ID" value="MFD2518538.1"/>
    <property type="molecule type" value="Genomic_DNA"/>
</dbReference>
<name>A0ABW5J017_9FLAO</name>
<reference evidence="3" key="1">
    <citation type="journal article" date="2019" name="Int. J. Syst. Evol. Microbiol.">
        <title>The Global Catalogue of Microorganisms (GCM) 10K type strain sequencing project: providing services to taxonomists for standard genome sequencing and annotation.</title>
        <authorList>
            <consortium name="The Broad Institute Genomics Platform"/>
            <consortium name="The Broad Institute Genome Sequencing Center for Infectious Disease"/>
            <person name="Wu L."/>
            <person name="Ma J."/>
        </authorList>
    </citation>
    <scope>NUCLEOTIDE SEQUENCE [LARGE SCALE GENOMIC DNA]</scope>
    <source>
        <strain evidence="3">KCTC 42585</strain>
    </source>
</reference>
<accession>A0ABW5J017</accession>
<dbReference type="EC" id="2.4.-.-" evidence="2"/>
<dbReference type="InterPro" id="IPR001173">
    <property type="entry name" value="Glyco_trans_2-like"/>
</dbReference>
<dbReference type="InterPro" id="IPR050834">
    <property type="entry name" value="Glycosyltransf_2"/>
</dbReference>
<dbReference type="GO" id="GO:0016757">
    <property type="term" value="F:glycosyltransferase activity"/>
    <property type="evidence" value="ECO:0007669"/>
    <property type="project" value="UniProtKB-KW"/>
</dbReference>
<keyword evidence="2" id="KW-0808">Transferase</keyword>
<keyword evidence="2" id="KW-0328">Glycosyltransferase</keyword>
<feature type="domain" description="Glycosyltransferase 2-like" evidence="1">
    <location>
        <begin position="4"/>
        <end position="170"/>
    </location>
</feature>
<evidence type="ECO:0000313" key="3">
    <source>
        <dbReference type="Proteomes" id="UP001597468"/>
    </source>
</evidence>
<comment type="caution">
    <text evidence="2">The sequence shown here is derived from an EMBL/GenBank/DDBJ whole genome shotgun (WGS) entry which is preliminary data.</text>
</comment>
<organism evidence="2 3">
    <name type="scientific">Salinimicrobium flavum</name>
    <dbReference type="NCBI Taxonomy" id="1737065"/>
    <lineage>
        <taxon>Bacteria</taxon>
        <taxon>Pseudomonadati</taxon>
        <taxon>Bacteroidota</taxon>
        <taxon>Flavobacteriia</taxon>
        <taxon>Flavobacteriales</taxon>
        <taxon>Flavobacteriaceae</taxon>
        <taxon>Salinimicrobium</taxon>
    </lineage>
</organism>
<dbReference type="Gene3D" id="3.90.550.10">
    <property type="entry name" value="Spore Coat Polysaccharide Biosynthesis Protein SpsA, Chain A"/>
    <property type="match status" value="1"/>
</dbReference>
<dbReference type="PANTHER" id="PTHR43685:SF11">
    <property type="entry name" value="GLYCOSYLTRANSFERASE TAGX-RELATED"/>
    <property type="match status" value="1"/>
</dbReference>
<dbReference type="Pfam" id="PF00535">
    <property type="entry name" value="Glycos_transf_2"/>
    <property type="match status" value="1"/>
</dbReference>
<sequence length="273" mass="31246">MEVSVIIPVYNAERYVRIAVESAIVQREVSEIILIEDNSPDNALEICESLVSEYSKIKLLRHPNGENRGASASRNLGVREAKGDYISFLDADDFFAANRFKKTMEVFSENPEADGVYEAIGIFNKTPEDYKLYSVSKPIAPPKLFHFFLRGTYGHFSTDGITVKRSFFEKAGYFNEKLPLHQDSELWLRMAYFGKLYAGNLNTPVAFARRHENNRISTANKESNLKFWKAVKKFFEKQQISPIDKFLINRKIARLESNSSSQYLKSIIKNSLG</sequence>
<gene>
    <name evidence="2" type="ORF">ACFSTG_11570</name>
</gene>
<dbReference type="CDD" id="cd00761">
    <property type="entry name" value="Glyco_tranf_GTA_type"/>
    <property type="match status" value="1"/>
</dbReference>
<dbReference type="SUPFAM" id="SSF53448">
    <property type="entry name" value="Nucleotide-diphospho-sugar transferases"/>
    <property type="match status" value="1"/>
</dbReference>
<dbReference type="InterPro" id="IPR029044">
    <property type="entry name" value="Nucleotide-diphossugar_trans"/>
</dbReference>
<dbReference type="RefSeq" id="WP_380752840.1">
    <property type="nucleotide sequence ID" value="NZ_JBHULT010000010.1"/>
</dbReference>
<proteinExistence type="predicted"/>